<dbReference type="EMBL" id="CP157894">
    <property type="protein sequence ID" value="XBT18292.1"/>
    <property type="molecule type" value="Genomic_DNA"/>
</dbReference>
<sequence>MKILSGKFKNKNIYFKKNKFIRPVTSYNKKRIFNKLKIYKNSEILDLFCGSGNISFEFISNDCKVLAIDNYKEAINIIKYNIKKLKINNNTITYKHIDVIKFLKNNKKKFNIIFIDPPYKYTIIKINIIINYIYKYKFLKKKGIIILSNLYKNKFFFIKKPFYVIKSKKNSFFFFKY</sequence>
<gene>
    <name evidence="3" type="ORF">ABNO50_00505</name>
</gene>
<dbReference type="InterPro" id="IPR029063">
    <property type="entry name" value="SAM-dependent_MTases_sf"/>
</dbReference>
<dbReference type="PROSITE" id="PS00092">
    <property type="entry name" value="N6_MTASE"/>
    <property type="match status" value="1"/>
</dbReference>
<dbReference type="InterPro" id="IPR004398">
    <property type="entry name" value="RNA_MeTrfase_RsmD"/>
</dbReference>
<keyword evidence="1 3" id="KW-0489">Methyltransferase</keyword>
<dbReference type="PANTHER" id="PTHR43542">
    <property type="entry name" value="METHYLTRANSFERASE"/>
    <property type="match status" value="1"/>
</dbReference>
<dbReference type="GO" id="GO:0031167">
    <property type="term" value="P:rRNA methylation"/>
    <property type="evidence" value="ECO:0007669"/>
    <property type="project" value="InterPro"/>
</dbReference>
<reference evidence="3" key="1">
    <citation type="submission" date="2024-06" db="EMBL/GenBank/DDBJ databases">
        <title>Diversity, functionality, and evolutionary history of bacterial symbionts in false click beetles (Coleoptera, Throscidae).</title>
        <authorList>
            <person name="Wierz J.C."/>
            <person name="Malm H."/>
            <person name="Kaltenpoth M."/>
            <person name="Engl T."/>
        </authorList>
    </citation>
    <scope>NUCLEOTIDE SEQUENCE</scope>
    <source>
        <strain evidence="3">Tduv</strain>
    </source>
</reference>
<dbReference type="PANTHER" id="PTHR43542:SF1">
    <property type="entry name" value="METHYLTRANSFERASE"/>
    <property type="match status" value="1"/>
</dbReference>
<dbReference type="InterPro" id="IPR002052">
    <property type="entry name" value="DNA_methylase_N6_adenine_CS"/>
</dbReference>
<accession>A0AAU7QRG6</accession>
<evidence type="ECO:0000313" key="3">
    <source>
        <dbReference type="EMBL" id="XBT18292.1"/>
    </source>
</evidence>
<organism evidence="3">
    <name type="scientific">Candidatus Shikimatogenerans sp. Tduv</name>
    <dbReference type="NCBI Taxonomy" id="3158567"/>
    <lineage>
        <taxon>Bacteria</taxon>
        <taxon>Pseudomonadati</taxon>
        <taxon>Bacteroidota</taxon>
        <taxon>Flavobacteriia</taxon>
        <taxon>Flavobacteriales</taxon>
        <taxon>Candidatus Shikimatogenerans</taxon>
    </lineage>
</organism>
<proteinExistence type="predicted"/>
<dbReference type="SUPFAM" id="SSF53335">
    <property type="entry name" value="S-adenosyl-L-methionine-dependent methyltransferases"/>
    <property type="match status" value="1"/>
</dbReference>
<keyword evidence="2" id="KW-0808">Transferase</keyword>
<evidence type="ECO:0000256" key="2">
    <source>
        <dbReference type="ARBA" id="ARBA00022679"/>
    </source>
</evidence>
<dbReference type="CDD" id="cd02440">
    <property type="entry name" value="AdoMet_MTases"/>
    <property type="match status" value="1"/>
</dbReference>
<dbReference type="Pfam" id="PF03602">
    <property type="entry name" value="Cons_hypoth95"/>
    <property type="match status" value="1"/>
</dbReference>
<dbReference type="AlphaFoldDB" id="A0AAU7QRG6"/>
<dbReference type="PIRSF" id="PIRSF004553">
    <property type="entry name" value="CHP00095"/>
    <property type="match status" value="1"/>
</dbReference>
<dbReference type="Gene3D" id="3.40.50.150">
    <property type="entry name" value="Vaccinia Virus protein VP39"/>
    <property type="match status" value="1"/>
</dbReference>
<dbReference type="GO" id="GO:0003676">
    <property type="term" value="F:nucleic acid binding"/>
    <property type="evidence" value="ECO:0007669"/>
    <property type="project" value="InterPro"/>
</dbReference>
<protein>
    <submittedName>
        <fullName evidence="3">RsmD family RNA methyltransferase</fullName>
    </submittedName>
</protein>
<name>A0AAU7QRG6_9FLAO</name>
<evidence type="ECO:0000256" key="1">
    <source>
        <dbReference type="ARBA" id="ARBA00022603"/>
    </source>
</evidence>
<dbReference type="GO" id="GO:0008168">
    <property type="term" value="F:methyltransferase activity"/>
    <property type="evidence" value="ECO:0007669"/>
    <property type="project" value="UniProtKB-KW"/>
</dbReference>